<proteinExistence type="predicted"/>
<dbReference type="Proteomes" id="UP001329151">
    <property type="component" value="Chromosome"/>
</dbReference>
<sequence length="592" mass="55901">MDIAGLVGGLESLNDALEQTPLAPLTAVTGALADGLSTVADGLAGVADQDPSGLANLLAETIGQPQDGYSNDQEGLAGVVSNLSQGLAAGSAGGPLDPVVNSLAQTLGFSEESEVDGVAQGLTAAGNVLASDESQLSVLTADLLAPVVGTSDMDAGSPGLSGTLQEVGEGLTDLTNEDSALAPLSPLTEGLAFVVAGGEDPTGGQLPEELSGGLAGGVGLLGQALVDGSEMAGPGAALVETVGNLLGGTRPTGDDEPDNGGGIPETPLSPLTDALMENADPAVFAGNLAGVIEDIGQNSPLEAVTGPIADALAGGVPTLPGMPGEGGTDGPTGTPLDVILAPLADAAGGGLPTLPGLPGNGGTPTPNPVAGPFESAAQQFVDLAPIEMIPVIGQPIEDGILTGAALLDSILAGGLPGLPGEGGTDGPTGTPLDAVLAPLADAAGGGLPTLPGLPGEGGTDGPTGTPLDAILAPLADAAGGGLPTLPGLPGEGGTDGPTGTPLDAILAPLADAAGGGLPTLPGLPGEGGTDGPTGTPLDAVLAPLADAAGGGLPIPTDASALTDLLGGSGLPISTITDLLDPSALPIPGLPTA</sequence>
<feature type="region of interest" description="Disordered" evidence="1">
    <location>
        <begin position="248"/>
        <end position="271"/>
    </location>
</feature>
<keyword evidence="3" id="KW-1185">Reference proteome</keyword>
<gene>
    <name evidence="2" type="ORF">RGQ30_03860</name>
</gene>
<name>A0AA86J5V1_9BURK</name>
<dbReference type="KEGG" id="lto:RGQ30_03860"/>
<evidence type="ECO:0000313" key="3">
    <source>
        <dbReference type="Proteomes" id="UP001329151"/>
    </source>
</evidence>
<reference evidence="2 3" key="1">
    <citation type="submission" date="2023-10" db="EMBL/GenBank/DDBJ databases">
        <title>Complete Genome Sequence of Limnobacter thiooxidans CS-K2T, Isolated from freshwater lake sediments in Bavaria, Germany.</title>
        <authorList>
            <person name="Naruki M."/>
            <person name="Watanabe A."/>
            <person name="Warashina T."/>
            <person name="Morita T."/>
            <person name="Arakawa K."/>
        </authorList>
    </citation>
    <scope>NUCLEOTIDE SEQUENCE [LARGE SCALE GENOMIC DNA]</scope>
    <source>
        <strain evidence="2 3">CS-K2</strain>
    </source>
</reference>
<dbReference type="EMBL" id="AP028947">
    <property type="protein sequence ID" value="BET24885.1"/>
    <property type="molecule type" value="Genomic_DNA"/>
</dbReference>
<protein>
    <submittedName>
        <fullName evidence="2">Uncharacterized protein</fullName>
    </submittedName>
</protein>
<evidence type="ECO:0000313" key="2">
    <source>
        <dbReference type="EMBL" id="BET24885.1"/>
    </source>
</evidence>
<evidence type="ECO:0000256" key="1">
    <source>
        <dbReference type="SAM" id="MobiDB-lite"/>
    </source>
</evidence>
<dbReference type="RefSeq" id="WP_338284663.1">
    <property type="nucleotide sequence ID" value="NZ_AP028947.1"/>
</dbReference>
<accession>A0AA86J5V1</accession>
<organism evidence="2 3">
    <name type="scientific">Limnobacter thiooxidans</name>
    <dbReference type="NCBI Taxonomy" id="131080"/>
    <lineage>
        <taxon>Bacteria</taxon>
        <taxon>Pseudomonadati</taxon>
        <taxon>Pseudomonadota</taxon>
        <taxon>Betaproteobacteria</taxon>
        <taxon>Burkholderiales</taxon>
        <taxon>Burkholderiaceae</taxon>
        <taxon>Limnobacter</taxon>
    </lineage>
</organism>
<dbReference type="AlphaFoldDB" id="A0AA86J5V1"/>